<feature type="domain" description="TonB-dependent receptor plug" evidence="13">
    <location>
        <begin position="71"/>
        <end position="175"/>
    </location>
</feature>
<keyword evidence="9 10" id="KW-0998">Cell outer membrane</keyword>
<dbReference type="STRING" id="39029.BSR42_12970"/>
<evidence type="ECO:0000256" key="2">
    <source>
        <dbReference type="ARBA" id="ARBA00022448"/>
    </source>
</evidence>
<evidence type="ECO:0000259" key="13">
    <source>
        <dbReference type="Pfam" id="PF07715"/>
    </source>
</evidence>
<dbReference type="SUPFAM" id="SSF56935">
    <property type="entry name" value="Porins"/>
    <property type="match status" value="1"/>
</dbReference>
<evidence type="ECO:0000256" key="9">
    <source>
        <dbReference type="ARBA" id="ARBA00023237"/>
    </source>
</evidence>
<dbReference type="InterPro" id="IPR037066">
    <property type="entry name" value="Plug_dom_sf"/>
</dbReference>
<keyword evidence="3 10" id="KW-1134">Transmembrane beta strand</keyword>
<feature type="domain" description="TonB-dependent receptor-like beta-barrel" evidence="12">
    <location>
        <begin position="419"/>
        <end position="882"/>
    </location>
</feature>
<dbReference type="Pfam" id="PF07715">
    <property type="entry name" value="Plug"/>
    <property type="match status" value="1"/>
</dbReference>
<proteinExistence type="inferred from homology"/>
<dbReference type="PATRIC" id="fig|1122219.3.peg.196"/>
<dbReference type="PANTHER" id="PTHR30069:SF29">
    <property type="entry name" value="HEMOGLOBIN AND HEMOGLOBIN-HAPTOGLOBIN-BINDING PROTEIN 1-RELATED"/>
    <property type="match status" value="1"/>
</dbReference>
<evidence type="ECO:0000259" key="12">
    <source>
        <dbReference type="Pfam" id="PF00593"/>
    </source>
</evidence>
<dbReference type="GO" id="GO:0015344">
    <property type="term" value="F:siderophore uptake transmembrane transporter activity"/>
    <property type="evidence" value="ECO:0007669"/>
    <property type="project" value="TreeGrafter"/>
</dbReference>
<comment type="caution">
    <text evidence="14">The sequence shown here is derived from an EMBL/GenBank/DDBJ whole genome shotgun (WGS) entry which is preliminary data.</text>
</comment>
<keyword evidence="4 10" id="KW-0812">Transmembrane</keyword>
<dbReference type="InterPro" id="IPR012910">
    <property type="entry name" value="Plug_dom"/>
</dbReference>
<evidence type="ECO:0000256" key="5">
    <source>
        <dbReference type="ARBA" id="ARBA00022729"/>
    </source>
</evidence>
<evidence type="ECO:0000256" key="1">
    <source>
        <dbReference type="ARBA" id="ARBA00004571"/>
    </source>
</evidence>
<dbReference type="GO" id="GO:0044718">
    <property type="term" value="P:siderophore transmembrane transport"/>
    <property type="evidence" value="ECO:0007669"/>
    <property type="project" value="TreeGrafter"/>
</dbReference>
<keyword evidence="8 14" id="KW-0675">Receptor</keyword>
<evidence type="ECO:0000256" key="7">
    <source>
        <dbReference type="ARBA" id="ARBA00023136"/>
    </source>
</evidence>
<organism evidence="14 15">
    <name type="scientific">Megasphaera cerevisiae DSM 20462</name>
    <dbReference type="NCBI Taxonomy" id="1122219"/>
    <lineage>
        <taxon>Bacteria</taxon>
        <taxon>Bacillati</taxon>
        <taxon>Bacillota</taxon>
        <taxon>Negativicutes</taxon>
        <taxon>Veillonellales</taxon>
        <taxon>Veillonellaceae</taxon>
        <taxon>Megasphaera</taxon>
    </lineage>
</organism>
<evidence type="ECO:0000313" key="15">
    <source>
        <dbReference type="Proteomes" id="UP000036503"/>
    </source>
</evidence>
<name>A0A0J6WYJ1_9FIRM</name>
<keyword evidence="6 11" id="KW-0798">TonB box</keyword>
<dbReference type="Proteomes" id="UP000036503">
    <property type="component" value="Unassembled WGS sequence"/>
</dbReference>
<evidence type="ECO:0000256" key="6">
    <source>
        <dbReference type="ARBA" id="ARBA00023077"/>
    </source>
</evidence>
<evidence type="ECO:0000256" key="11">
    <source>
        <dbReference type="RuleBase" id="RU003357"/>
    </source>
</evidence>
<dbReference type="InParanoid" id="A0A0J6WYJ1"/>
<evidence type="ECO:0000256" key="4">
    <source>
        <dbReference type="ARBA" id="ARBA00022692"/>
    </source>
</evidence>
<dbReference type="EMBL" id="LEKT01000002">
    <property type="protein sequence ID" value="KMO87714.1"/>
    <property type="molecule type" value="Genomic_DNA"/>
</dbReference>
<dbReference type="GO" id="GO:0009279">
    <property type="term" value="C:cell outer membrane"/>
    <property type="evidence" value="ECO:0007669"/>
    <property type="project" value="UniProtKB-SubCell"/>
</dbReference>
<accession>A0A0J6WYJ1</accession>
<comment type="similarity">
    <text evidence="10 11">Belongs to the TonB-dependent receptor family.</text>
</comment>
<dbReference type="InterPro" id="IPR000531">
    <property type="entry name" value="Beta-barrel_TonB"/>
</dbReference>
<evidence type="ECO:0000313" key="14">
    <source>
        <dbReference type="EMBL" id="KMO87714.1"/>
    </source>
</evidence>
<keyword evidence="7 10" id="KW-0472">Membrane</keyword>
<evidence type="ECO:0000256" key="3">
    <source>
        <dbReference type="ARBA" id="ARBA00022452"/>
    </source>
</evidence>
<protein>
    <submittedName>
        <fullName evidence="14">TonB-dependent receptor</fullName>
    </submittedName>
</protein>
<dbReference type="Gene3D" id="2.40.170.20">
    <property type="entry name" value="TonB-dependent receptor, beta-barrel domain"/>
    <property type="match status" value="1"/>
</dbReference>
<comment type="subcellular location">
    <subcellularLocation>
        <location evidence="1 10">Cell outer membrane</location>
        <topology evidence="1 10">Multi-pass membrane protein</topology>
    </subcellularLocation>
</comment>
<keyword evidence="2 10" id="KW-0813">Transport</keyword>
<evidence type="ECO:0000256" key="10">
    <source>
        <dbReference type="PROSITE-ProRule" id="PRU01360"/>
    </source>
</evidence>
<sequence length="1555" mass="174149">MWKWRCLMNYTAARMPQRAWYAGLSWAIALWLTAPVMAAESPVGGGGNNFVTTRDVVVEADRAKEEAKLESQQTTIITREDIVKKQAKSVEDVIFSETGVSRTVDAMGRVGVSIRGAEPRHTLILVDGQAVMGDFAKYYGAADELLRQGTENVERIEIIQGAASAKYGSDAIGGVINIITRKPAKTAGIEANVEGLRVKGNSDVFPYQNVFLRADSGQMGKLRLMAYGSKRDIMPVFSKNFKDVSVGSIFLDHPHNFDNALRYYGTADNIGISGSYDIDDHNTLDFKADHYTEDLKRDIKHSNSPMEPVQKFRRTADRNSYNLAWTGNNQGNTDWKVEMSYARLKENDIGLTSDYNTSIYEGKNILNYLDDIDHRQYDFKATANTQVNDQHMLTYGGGYSYEEGSGSRIKNAPDTYTRSIDPWDYDKSLQVDLNTGVPSSTIHDYKMEWENGAPRYDQDYEWYGYDRHDAKTQAPAFTYESYSYYLQNKNVGSGYVMLPPEEKKKYDDFSKQLAAESGIVYDPINNLQTRFLADNYYRQGNLKFNGQTFQEEYLRRNNRQAVGRASIRKENFFVQDTWQINANTILSPIIRFDHSSLFGSNISANMGMTHNLGGNVHRRLKANFGTGYTEPGMGELYYNWEMYGGNPVMLGISKLGWYWAGNPDLKPEESVNMDLSIEGENANTYARAGIFYNRIRNYMTTYFTGSLMDFSPGLTEDTPLGSMKFASAPDMIYSFKNIGKAEITGFQASVEQKLGSHWKAKLGYAWLHAINKSDPDMPRQLLDKPQHKIDIGISYDDIQSGWSGSLWGDYYINMLDSNSIAGNGNYMISSIDPDDKNKSIIKYFFAENGKQTYEKKTFGIWNVIVQKKMSKDSLVYFGVDNLFNHHDDDRALQERVYKFGVNMKVGYNGTKKQEDKKAVVTNAVAGSVVVEKNVQRDTFITAPFEVNKKPGVELIGDYQARWNVHGGTDKPVATVTTTTHVGDAAKNMLDQKGHGFEQRLRLGFDARIGDNTNVTVLGSAAGMSGVDTKHDVSDSKGLNHQRLDTIDVTQHANKWDFSVGRLTEPMGVTGYWFGKEYDGGRAVWTSGKNQVRLGYGDFSSSTGISDSAYTHATKQTFYRNPTLSEFVGLEVKISGTKKEVIVSDSGSNVNFFQQLKAAKTPTEQLAVVKKLYDLSHAAYGDYVRDDWTGEYRPKTPVVSYVYEKDGQEYTDTTGISYAASQQLSNISYNNGSPLQGDGAAYLKNWWETNETIIVDNLTERAKTACEKNGYTFKGLVESKEDIYTDLIDRNLGEKSGSIFYKDEDGKDVFILVSGVAASYFDTLVSNLNMFTEDRSTLPRVELGKVIGAVIKVTGTVLQKDTIPAIERAAYIQAKHSFSPDFGVMAWYLRSTGDDNHSFAAARGDNAAVSLDYGQNRTDFARYMNGHTIYENHEAGNSTFDFGGRASGGTPHFWVARVDIGKSDTDRPGSWNAFADYKYFQHGSFFGGNGTEGVPDRYLDGIKSFTVGGGYVPAKDILLEAFYTFDAKGIGKRDTLYGSENFSLGDYTRIQMTYKF</sequence>
<keyword evidence="5" id="KW-0732">Signal</keyword>
<evidence type="ECO:0000256" key="8">
    <source>
        <dbReference type="ARBA" id="ARBA00023170"/>
    </source>
</evidence>
<reference evidence="14 15" key="1">
    <citation type="submission" date="2015-06" db="EMBL/GenBank/DDBJ databases">
        <title>Draft genome sequence of beer spoilage bacterium Megasphaera cerevisiae type strain 20462.</title>
        <authorList>
            <person name="Kutumbaka K."/>
            <person name="Pasmowitz J."/>
            <person name="Mategko J."/>
            <person name="Reyes D."/>
            <person name="Friedrich A."/>
            <person name="Han S."/>
            <person name="Martens-Habbena W."/>
            <person name="Neal-McKinney J."/>
            <person name="Janagama H.K."/>
            <person name="Nadala C."/>
            <person name="Samadpour M."/>
        </authorList>
    </citation>
    <scope>NUCLEOTIDE SEQUENCE [LARGE SCALE GENOMIC DNA]</scope>
    <source>
        <strain evidence="14 15">DSM 20462</strain>
    </source>
</reference>
<dbReference type="Gene3D" id="2.170.130.10">
    <property type="entry name" value="TonB-dependent receptor, plug domain"/>
    <property type="match status" value="1"/>
</dbReference>
<dbReference type="InterPro" id="IPR039426">
    <property type="entry name" value="TonB-dep_rcpt-like"/>
</dbReference>
<gene>
    <name evidence="14" type="ORF">AB840_00865</name>
</gene>
<dbReference type="InterPro" id="IPR036942">
    <property type="entry name" value="Beta-barrel_TonB_sf"/>
</dbReference>
<dbReference type="PROSITE" id="PS52016">
    <property type="entry name" value="TONB_DEPENDENT_REC_3"/>
    <property type="match status" value="1"/>
</dbReference>
<dbReference type="PANTHER" id="PTHR30069">
    <property type="entry name" value="TONB-DEPENDENT OUTER MEMBRANE RECEPTOR"/>
    <property type="match status" value="1"/>
</dbReference>
<dbReference type="Pfam" id="PF00593">
    <property type="entry name" value="TonB_dep_Rec_b-barrel"/>
    <property type="match status" value="1"/>
</dbReference>
<keyword evidence="15" id="KW-1185">Reference proteome</keyword>